<reference evidence="1" key="1">
    <citation type="journal article" date="2015" name="Nature">
        <title>Complex archaea that bridge the gap between prokaryotes and eukaryotes.</title>
        <authorList>
            <person name="Spang A."/>
            <person name="Saw J.H."/>
            <person name="Jorgensen S.L."/>
            <person name="Zaremba-Niedzwiedzka K."/>
            <person name="Martijn J."/>
            <person name="Lind A.E."/>
            <person name="van Eijk R."/>
            <person name="Schleper C."/>
            <person name="Guy L."/>
            <person name="Ettema T.J."/>
        </authorList>
    </citation>
    <scope>NUCLEOTIDE SEQUENCE</scope>
</reference>
<accession>A0A0F9C938</accession>
<evidence type="ECO:0000313" key="1">
    <source>
        <dbReference type="EMBL" id="KKK98889.1"/>
    </source>
</evidence>
<name>A0A0F9C938_9ZZZZ</name>
<dbReference type="EMBL" id="LAZR01045430">
    <property type="protein sequence ID" value="KKK98889.1"/>
    <property type="molecule type" value="Genomic_DNA"/>
</dbReference>
<protein>
    <submittedName>
        <fullName evidence="1">Uncharacterized protein</fullName>
    </submittedName>
</protein>
<gene>
    <name evidence="1" type="ORF">LCGC14_2638240</name>
</gene>
<proteinExistence type="predicted"/>
<sequence length="57" mass="6455">MEYILTIWLFWSIPFDAILVEVKAPSCKLALESVMDHVRGDGVSTFEIVSCHLVQDT</sequence>
<organism evidence="1">
    <name type="scientific">marine sediment metagenome</name>
    <dbReference type="NCBI Taxonomy" id="412755"/>
    <lineage>
        <taxon>unclassified sequences</taxon>
        <taxon>metagenomes</taxon>
        <taxon>ecological metagenomes</taxon>
    </lineage>
</organism>
<comment type="caution">
    <text evidence="1">The sequence shown here is derived from an EMBL/GenBank/DDBJ whole genome shotgun (WGS) entry which is preliminary data.</text>
</comment>
<dbReference type="AlphaFoldDB" id="A0A0F9C938"/>